<dbReference type="Pfam" id="PF00326">
    <property type="entry name" value="Peptidase_S9"/>
    <property type="match status" value="1"/>
</dbReference>
<organism evidence="2 3">
    <name type="scientific">Thermocrispum agreste</name>
    <dbReference type="NCBI Taxonomy" id="37925"/>
    <lineage>
        <taxon>Bacteria</taxon>
        <taxon>Bacillati</taxon>
        <taxon>Actinomycetota</taxon>
        <taxon>Actinomycetes</taxon>
        <taxon>Pseudonocardiales</taxon>
        <taxon>Pseudonocardiaceae</taxon>
        <taxon>Thermocrispum</taxon>
    </lineage>
</organism>
<evidence type="ECO:0000313" key="3">
    <source>
        <dbReference type="Proteomes" id="UP000249324"/>
    </source>
</evidence>
<evidence type="ECO:0000259" key="1">
    <source>
        <dbReference type="Pfam" id="PF00326"/>
    </source>
</evidence>
<accession>A0ABD6FCK2</accession>
<gene>
    <name evidence="2" type="ORF">DIU77_005015</name>
</gene>
<dbReference type="InterPro" id="IPR029058">
    <property type="entry name" value="AB_hydrolase_fold"/>
</dbReference>
<reference evidence="2 3" key="1">
    <citation type="journal article" date="2021" name="BMC Genomics">
        <title>Genome-resolved metagenome and metatranscriptome analyses of thermophilic composting reveal key bacterial players and their metabolic interactions.</title>
        <authorList>
            <person name="Braga L.P.P."/>
            <person name="Pereira R.V."/>
            <person name="Martins L.F."/>
            <person name="Moura L.M.S."/>
            <person name="Sanchez F.B."/>
            <person name="Patane J.S.L."/>
            <person name="da Silva A.M."/>
            <person name="Setubal J.C."/>
        </authorList>
    </citation>
    <scope>NUCLEOTIDE SEQUENCE [LARGE SCALE GENOMIC DNA]</scope>
    <source>
        <strain evidence="2">ZC4RG45</strain>
    </source>
</reference>
<dbReference type="InterPro" id="IPR001375">
    <property type="entry name" value="Peptidase_S9_cat"/>
</dbReference>
<proteinExistence type="predicted"/>
<dbReference type="EMBL" id="QGUI02000037">
    <property type="protein sequence ID" value="MFO7191583.1"/>
    <property type="molecule type" value="Genomic_DNA"/>
</dbReference>
<dbReference type="SUPFAM" id="SSF53474">
    <property type="entry name" value="alpha/beta-Hydrolases"/>
    <property type="match status" value="1"/>
</dbReference>
<dbReference type="InterPro" id="IPR011042">
    <property type="entry name" value="6-blade_b-propeller_TolB-like"/>
</dbReference>
<sequence>MTTIAPYGSWTSPITAQQAAEVGRPPQWTGFVGDEVWWVEPRSTEGGRYTVVRQTPDGPQELLPAPWNARNRVHEYGGQPWTAVDGTLVFTNWDDQRVYAVSVDEQAKPRPLTPEPDRPHGYRYSDLQPGLPGEAWMVRETVTGPHPTDVVRDLVAVTLTGEVRRLGASHHFMTAPHLSPDGRLAAWIGWDHPNMPWDSTELVVAEVQADGTFGPHRVVAGGRDVSVCQVAWDADGSLLALMDPDGWWNLHRLTLSADGMTTKCLFAAEEEHGGPLWTLGLRWFAPLGGEHAGKYVLLRKGRPAVLDPAAGTLTDVDVDLPSWAPSLAARGGRIAGVAAGPKQLGRVVTVDLDAGSAVATLSHPTTELPPAEYLPEPQERFFSGPDGDVPAFVYPPTNPDFAAPEGELPPYVVHVHGGPTSAVSPTADLQIAYLTSRGIGVVAVNYGGSTGYGRAFRNRLRGNWGVVDVADCEAVAKALAAEGTADGKRLGIRGGSAGGYTSALSAVTCTTYAAATIMFPVIDMLGFVEGGTHDFESQYLFGLVGTLPEDRQKYVDRSPITHTDSLACPVLLLQGLEDEVCPPEQAQAFVDAIRGRGIPHAYVAFEGEQHGFRRAESIVTALESELSFYGQVFGFEPAGVPTLRLER</sequence>
<comment type="caution">
    <text evidence="2">The sequence shown here is derived from an EMBL/GenBank/DDBJ whole genome shotgun (WGS) entry which is preliminary data.</text>
</comment>
<dbReference type="AlphaFoldDB" id="A0ABD6FCK2"/>
<evidence type="ECO:0000313" key="2">
    <source>
        <dbReference type="EMBL" id="MFO7191583.1"/>
    </source>
</evidence>
<dbReference type="SUPFAM" id="SSF69322">
    <property type="entry name" value="Tricorn protease domain 2"/>
    <property type="match status" value="1"/>
</dbReference>
<name>A0ABD6FCK2_9PSEU</name>
<dbReference type="InterPro" id="IPR050585">
    <property type="entry name" value="Xaa-Pro_dipeptidyl-ppase/CocE"/>
</dbReference>
<protein>
    <submittedName>
        <fullName evidence="2">Prolyl oligopeptidase family serine peptidase</fullName>
    </submittedName>
</protein>
<dbReference type="Gene3D" id="3.40.50.1820">
    <property type="entry name" value="alpha/beta hydrolase"/>
    <property type="match status" value="1"/>
</dbReference>
<dbReference type="Gene3D" id="2.120.10.30">
    <property type="entry name" value="TolB, C-terminal domain"/>
    <property type="match status" value="1"/>
</dbReference>
<dbReference type="PANTHER" id="PTHR43056">
    <property type="entry name" value="PEPTIDASE S9 PROLYL OLIGOPEPTIDASE"/>
    <property type="match status" value="1"/>
</dbReference>
<dbReference type="Proteomes" id="UP000249324">
    <property type="component" value="Unassembled WGS sequence"/>
</dbReference>
<dbReference type="PANTHER" id="PTHR43056:SF5">
    <property type="entry name" value="PEPTIDASE S9 PROLYL OLIGOPEPTIDASE CATALYTIC DOMAIN-CONTAINING PROTEIN"/>
    <property type="match status" value="1"/>
</dbReference>
<feature type="domain" description="Peptidase S9 prolyl oligopeptidase catalytic" evidence="1">
    <location>
        <begin position="428"/>
        <end position="634"/>
    </location>
</feature>